<evidence type="ECO:0000313" key="1">
    <source>
        <dbReference type="EMBL" id="KAI0037497.1"/>
    </source>
</evidence>
<protein>
    <submittedName>
        <fullName evidence="1">Uncharacterized protein</fullName>
    </submittedName>
</protein>
<comment type="caution">
    <text evidence="1">The sequence shown here is derived from an EMBL/GenBank/DDBJ whole genome shotgun (WGS) entry which is preliminary data.</text>
</comment>
<proteinExistence type="predicted"/>
<name>A0ACB8R0S5_9AGAM</name>
<reference evidence="1" key="2">
    <citation type="journal article" date="2022" name="New Phytol.">
        <title>Evolutionary transition to the ectomycorrhizal habit in the genomes of a hyperdiverse lineage of mushroom-forming fungi.</title>
        <authorList>
            <person name="Looney B."/>
            <person name="Miyauchi S."/>
            <person name="Morin E."/>
            <person name="Drula E."/>
            <person name="Courty P.E."/>
            <person name="Kohler A."/>
            <person name="Kuo A."/>
            <person name="LaButti K."/>
            <person name="Pangilinan J."/>
            <person name="Lipzen A."/>
            <person name="Riley R."/>
            <person name="Andreopoulos W."/>
            <person name="He G."/>
            <person name="Johnson J."/>
            <person name="Nolan M."/>
            <person name="Tritt A."/>
            <person name="Barry K.W."/>
            <person name="Grigoriev I.V."/>
            <person name="Nagy L.G."/>
            <person name="Hibbett D."/>
            <person name="Henrissat B."/>
            <person name="Matheny P.B."/>
            <person name="Labbe J."/>
            <person name="Martin F.M."/>
        </authorList>
    </citation>
    <scope>NUCLEOTIDE SEQUENCE</scope>
    <source>
        <strain evidence="1">FP105234-sp</strain>
    </source>
</reference>
<dbReference type="Proteomes" id="UP000814033">
    <property type="component" value="Unassembled WGS sequence"/>
</dbReference>
<keyword evidence="2" id="KW-1185">Reference proteome</keyword>
<dbReference type="EMBL" id="MU276905">
    <property type="protein sequence ID" value="KAI0037497.1"/>
    <property type="molecule type" value="Genomic_DNA"/>
</dbReference>
<feature type="non-terminal residue" evidence="1">
    <location>
        <position position="177"/>
    </location>
</feature>
<organism evidence="1 2">
    <name type="scientific">Auriscalpium vulgare</name>
    <dbReference type="NCBI Taxonomy" id="40419"/>
    <lineage>
        <taxon>Eukaryota</taxon>
        <taxon>Fungi</taxon>
        <taxon>Dikarya</taxon>
        <taxon>Basidiomycota</taxon>
        <taxon>Agaricomycotina</taxon>
        <taxon>Agaricomycetes</taxon>
        <taxon>Russulales</taxon>
        <taxon>Auriscalpiaceae</taxon>
        <taxon>Auriscalpium</taxon>
    </lineage>
</organism>
<sequence length="177" mass="20165">MPDEHSNTDLSTSRAHGPDGLTSAEKSWIEHRDAFEAAGYQFRPRLRRGWEPSWKPGEFFLDREDGKPYHAGHLLDATRISDGQQVIMKKIPRREGVQELEIVQYLCSEPYASDPRNHTAQLSDVLSVAEDTVIVIPQLRPYDNPPFQTFGEAVAFFSQIFEGLLYMHELGIAHRSV</sequence>
<accession>A0ACB8R0S5</accession>
<gene>
    <name evidence="1" type="ORF">FA95DRAFT_94336</name>
</gene>
<evidence type="ECO:0000313" key="2">
    <source>
        <dbReference type="Proteomes" id="UP000814033"/>
    </source>
</evidence>
<reference evidence="1" key="1">
    <citation type="submission" date="2021-02" db="EMBL/GenBank/DDBJ databases">
        <authorList>
            <consortium name="DOE Joint Genome Institute"/>
            <person name="Ahrendt S."/>
            <person name="Looney B.P."/>
            <person name="Miyauchi S."/>
            <person name="Morin E."/>
            <person name="Drula E."/>
            <person name="Courty P.E."/>
            <person name="Chicoki N."/>
            <person name="Fauchery L."/>
            <person name="Kohler A."/>
            <person name="Kuo A."/>
            <person name="Labutti K."/>
            <person name="Pangilinan J."/>
            <person name="Lipzen A."/>
            <person name="Riley R."/>
            <person name="Andreopoulos W."/>
            <person name="He G."/>
            <person name="Johnson J."/>
            <person name="Barry K.W."/>
            <person name="Grigoriev I.V."/>
            <person name="Nagy L."/>
            <person name="Hibbett D."/>
            <person name="Henrissat B."/>
            <person name="Matheny P.B."/>
            <person name="Labbe J."/>
            <person name="Martin F."/>
        </authorList>
    </citation>
    <scope>NUCLEOTIDE SEQUENCE</scope>
    <source>
        <strain evidence="1">FP105234-sp</strain>
    </source>
</reference>